<evidence type="ECO:0000313" key="3">
    <source>
        <dbReference type="Proteomes" id="UP000697802"/>
    </source>
</evidence>
<comment type="caution">
    <text evidence="2">The sequence shown here is derived from an EMBL/GenBank/DDBJ whole genome shotgun (WGS) entry which is preliminary data.</text>
</comment>
<feature type="transmembrane region" description="Helical" evidence="1">
    <location>
        <begin position="206"/>
        <end position="228"/>
    </location>
</feature>
<sequence length="245" mass="27024">MSEQKRYFIVSRYPNDSEPKGIGFSPVGDGKVPEEYLTFRLDVERVVQTVNALALFEKDKDKWLEAYEQVFQAAQVCFSGQEADFVPASQALNELKKNILSSSWSFVRNRIMGIYGLYALLLMIILGVAQYFFHAELKNVPAVLIGTCLGSWLFVSIKTGSIVFDEIYENISQHRSLLLRLIYCCTLSSAVTFCLLAGFFEIKIGGVSTAMIPGNGIIALAAGIFFGLGESSLATKLSGKVKDAI</sequence>
<keyword evidence="3" id="KW-1185">Reference proteome</keyword>
<dbReference type="EMBL" id="PUJU01000004">
    <property type="protein sequence ID" value="NHB86590.1"/>
    <property type="molecule type" value="Genomic_DNA"/>
</dbReference>
<organism evidence="2 3">
    <name type="scientific">Photorhabdus tasmaniensis</name>
    <dbReference type="NCBI Taxonomy" id="1004159"/>
    <lineage>
        <taxon>Bacteria</taxon>
        <taxon>Pseudomonadati</taxon>
        <taxon>Pseudomonadota</taxon>
        <taxon>Gammaproteobacteria</taxon>
        <taxon>Enterobacterales</taxon>
        <taxon>Morganellaceae</taxon>
        <taxon>Photorhabdus</taxon>
    </lineage>
</organism>
<feature type="transmembrane region" description="Helical" evidence="1">
    <location>
        <begin position="112"/>
        <end position="133"/>
    </location>
</feature>
<keyword evidence="1" id="KW-1133">Transmembrane helix</keyword>
<proteinExistence type="predicted"/>
<evidence type="ECO:0000256" key="1">
    <source>
        <dbReference type="SAM" id="Phobius"/>
    </source>
</evidence>
<accession>A0ABX0GC67</accession>
<keyword evidence="1" id="KW-0812">Transmembrane</keyword>
<feature type="transmembrane region" description="Helical" evidence="1">
    <location>
        <begin position="177"/>
        <end position="200"/>
    </location>
</feature>
<name>A0ABX0GC67_9GAMM</name>
<gene>
    <name evidence="2" type="ORF">C5471_02240</name>
</gene>
<feature type="transmembrane region" description="Helical" evidence="1">
    <location>
        <begin position="139"/>
        <end position="157"/>
    </location>
</feature>
<reference evidence="2 3" key="1">
    <citation type="submission" date="2018-02" db="EMBL/GenBank/DDBJ databases">
        <authorList>
            <person name="Machado R.A."/>
        </authorList>
    </citation>
    <scope>NUCLEOTIDE SEQUENCE [LARGE SCALE GENOMIC DNA]</scope>
    <source>
        <strain evidence="2 3">T327</strain>
    </source>
</reference>
<keyword evidence="1" id="KW-0472">Membrane</keyword>
<dbReference type="RefSeq" id="WP_133813051.1">
    <property type="nucleotide sequence ID" value="NZ_CAWPIF010000004.1"/>
</dbReference>
<protein>
    <submittedName>
        <fullName evidence="2">Uncharacterized protein</fullName>
    </submittedName>
</protein>
<evidence type="ECO:0000313" key="2">
    <source>
        <dbReference type="EMBL" id="NHB86590.1"/>
    </source>
</evidence>
<dbReference type="Proteomes" id="UP000697802">
    <property type="component" value="Unassembled WGS sequence"/>
</dbReference>